<dbReference type="Proteomes" id="UP000427842">
    <property type="component" value="Unassembled WGS sequence"/>
</dbReference>
<dbReference type="EMBL" id="QYAZ01000002">
    <property type="protein sequence ID" value="KAB8122549.1"/>
    <property type="molecule type" value="Genomic_DNA"/>
</dbReference>
<name>A0ABQ6VRH8_9PROT</name>
<sequence>MQRGYGPALPVCGVDAAMHMIVTQRLEKAGYGWPLSLTGIWQALTRNPAGKGKHFLQDSPLCRAVPHYGTACGH</sequence>
<evidence type="ECO:0000313" key="2">
    <source>
        <dbReference type="Proteomes" id="UP000427842"/>
    </source>
</evidence>
<evidence type="ECO:0000313" key="1">
    <source>
        <dbReference type="EMBL" id="KAB8122549.1"/>
    </source>
</evidence>
<organism evidence="1 2">
    <name type="scientific">Komagataeibacter medellinensis</name>
    <dbReference type="NCBI Taxonomy" id="1177712"/>
    <lineage>
        <taxon>Bacteria</taxon>
        <taxon>Pseudomonadati</taxon>
        <taxon>Pseudomonadota</taxon>
        <taxon>Alphaproteobacteria</taxon>
        <taxon>Acetobacterales</taxon>
        <taxon>Acetobacteraceae</taxon>
        <taxon>Komagataeibacter</taxon>
    </lineage>
</organism>
<gene>
    <name evidence="1" type="ORF">D3W54_15365</name>
</gene>
<evidence type="ECO:0008006" key="3">
    <source>
        <dbReference type="Google" id="ProtNLM"/>
    </source>
</evidence>
<keyword evidence="2" id="KW-1185">Reference proteome</keyword>
<reference evidence="1 2" key="1">
    <citation type="submission" date="2018-09" db="EMBL/GenBank/DDBJ databases">
        <title>Genome sequence and characterization of the bcs clusters for the production of nanocellulose from the low pH resistant strain Komagataeibacter medellinensis ID13488.</title>
        <authorList>
            <person name="Hernandez-Arriaga A.M."/>
            <person name="Del Cerro C."/>
            <person name="Urbina L."/>
            <person name="Eceiza A."/>
            <person name="Retegi A."/>
            <person name="Prieto M.A."/>
        </authorList>
    </citation>
    <scope>NUCLEOTIDE SEQUENCE [LARGE SCALE GENOMIC DNA]</scope>
    <source>
        <strain evidence="1 2">ID13488</strain>
    </source>
</reference>
<comment type="caution">
    <text evidence="1">The sequence shown here is derived from an EMBL/GenBank/DDBJ whole genome shotgun (WGS) entry which is preliminary data.</text>
</comment>
<accession>A0ABQ6VRH8</accession>
<proteinExistence type="predicted"/>
<protein>
    <recommendedName>
        <fullName evidence="3">Transposase</fullName>
    </recommendedName>
</protein>